<dbReference type="InterPro" id="IPR036877">
    <property type="entry name" value="SUI1_dom_sf"/>
</dbReference>
<dbReference type="EMBL" id="LWBO01000001">
    <property type="protein sequence ID" value="OQP55400.1"/>
    <property type="molecule type" value="Genomic_DNA"/>
</dbReference>
<feature type="domain" description="SUI1" evidence="5">
    <location>
        <begin position="49"/>
        <end position="107"/>
    </location>
</feature>
<dbReference type="PANTHER" id="PTHR12789">
    <property type="entry name" value="DENSITY-REGULATED PROTEIN HOMOLOG"/>
    <property type="match status" value="1"/>
</dbReference>
<dbReference type="Gene3D" id="3.30.780.10">
    <property type="entry name" value="SUI1-like domain"/>
    <property type="match status" value="1"/>
</dbReference>
<feature type="region of interest" description="Disordered" evidence="4">
    <location>
        <begin position="1"/>
        <end position="34"/>
    </location>
</feature>
<protein>
    <submittedName>
        <fullName evidence="6">SUI1 family translation initiation factor</fullName>
    </submittedName>
</protein>
<keyword evidence="2" id="KW-0810">Translation regulation</keyword>
<keyword evidence="3" id="KW-0648">Protein biosynthesis</keyword>
<keyword evidence="6" id="KW-0396">Initiation factor</keyword>
<dbReference type="InterPro" id="IPR050318">
    <property type="entry name" value="DENR/SUI1_TIF"/>
</dbReference>
<evidence type="ECO:0000256" key="1">
    <source>
        <dbReference type="ARBA" id="ARBA00005422"/>
    </source>
</evidence>
<dbReference type="PROSITE" id="PS50296">
    <property type="entry name" value="SUI1"/>
    <property type="match status" value="1"/>
</dbReference>
<dbReference type="CDD" id="cd11567">
    <property type="entry name" value="YciH_like"/>
    <property type="match status" value="1"/>
</dbReference>
<dbReference type="PANTHER" id="PTHR12789:SF0">
    <property type="entry name" value="DENSITY-REGULATED PROTEIN"/>
    <property type="match status" value="1"/>
</dbReference>
<evidence type="ECO:0000256" key="4">
    <source>
        <dbReference type="SAM" id="MobiDB-lite"/>
    </source>
</evidence>
<dbReference type="SUPFAM" id="SSF55159">
    <property type="entry name" value="eIF1-like"/>
    <property type="match status" value="1"/>
</dbReference>
<dbReference type="RefSeq" id="WP_014222999.1">
    <property type="nucleotide sequence ID" value="NZ_LWBO01000001.1"/>
</dbReference>
<dbReference type="GO" id="GO:0003743">
    <property type="term" value="F:translation initiation factor activity"/>
    <property type="evidence" value="ECO:0007669"/>
    <property type="project" value="UniProtKB-KW"/>
</dbReference>
<comment type="similarity">
    <text evidence="1">Belongs to the SUI1 family.</text>
</comment>
<organism evidence="6 7">
    <name type="scientific">Niastella koreensis</name>
    <dbReference type="NCBI Taxonomy" id="354356"/>
    <lineage>
        <taxon>Bacteria</taxon>
        <taxon>Pseudomonadati</taxon>
        <taxon>Bacteroidota</taxon>
        <taxon>Chitinophagia</taxon>
        <taxon>Chitinophagales</taxon>
        <taxon>Chitinophagaceae</taxon>
        <taxon>Niastella</taxon>
    </lineage>
</organism>
<accession>A0ABX3P7G6</accession>
<evidence type="ECO:0000313" key="6">
    <source>
        <dbReference type="EMBL" id="OQP55400.1"/>
    </source>
</evidence>
<comment type="caution">
    <text evidence="6">The sequence shown here is derived from an EMBL/GenBank/DDBJ whole genome shotgun (WGS) entry which is preliminary data.</text>
</comment>
<gene>
    <name evidence="6" type="ORF">A4D02_03565</name>
</gene>
<evidence type="ECO:0000313" key="7">
    <source>
        <dbReference type="Proteomes" id="UP000192277"/>
    </source>
</evidence>
<evidence type="ECO:0000256" key="2">
    <source>
        <dbReference type="ARBA" id="ARBA00022845"/>
    </source>
</evidence>
<evidence type="ECO:0000259" key="5">
    <source>
        <dbReference type="PROSITE" id="PS50296"/>
    </source>
</evidence>
<dbReference type="Pfam" id="PF01253">
    <property type="entry name" value="SUI1"/>
    <property type="match status" value="1"/>
</dbReference>
<dbReference type="PIRSF" id="PIRSF037511">
    <property type="entry name" value="Transl_init_SUI1_pro"/>
    <property type="match status" value="1"/>
</dbReference>
<name>A0ABX3P7G6_9BACT</name>
<dbReference type="InterPro" id="IPR005872">
    <property type="entry name" value="SUI1_arc_bac"/>
</dbReference>
<sequence length="115" mass="12976">MSKKNKPDNKGFVYSTDPNFKFEEEQKGRSQTLPPEQQKLRIWLNTRLRAGKAVTLIVDFAGTEDDLEDLGKKLKNYCGTGGSAKDGEILIQGDQRDKVLQWLLKNGYKNSKKAG</sequence>
<keyword evidence="7" id="KW-1185">Reference proteome</keyword>
<proteinExistence type="inferred from homology"/>
<dbReference type="Proteomes" id="UP000192277">
    <property type="component" value="Unassembled WGS sequence"/>
</dbReference>
<reference evidence="6 7" key="1">
    <citation type="submission" date="2016-04" db="EMBL/GenBank/DDBJ databases">
        <authorList>
            <person name="Chen L."/>
            <person name="Zhuang W."/>
            <person name="Wang G."/>
        </authorList>
    </citation>
    <scope>NUCLEOTIDE SEQUENCE [LARGE SCALE GENOMIC DNA]</scope>
    <source>
        <strain evidence="7">GR20</strain>
    </source>
</reference>
<evidence type="ECO:0000256" key="3">
    <source>
        <dbReference type="ARBA" id="ARBA00022917"/>
    </source>
</evidence>
<dbReference type="InterPro" id="IPR001950">
    <property type="entry name" value="SUI1"/>
</dbReference>